<evidence type="ECO:0000256" key="1">
    <source>
        <dbReference type="SAM" id="MobiDB-lite"/>
    </source>
</evidence>
<feature type="domain" description="PhoD-like phosphatase metallophosphatase" evidence="2">
    <location>
        <begin position="141"/>
        <end position="514"/>
    </location>
</feature>
<feature type="region of interest" description="Disordered" evidence="1">
    <location>
        <begin position="525"/>
        <end position="545"/>
    </location>
</feature>
<dbReference type="SUPFAM" id="SSF56300">
    <property type="entry name" value="Metallo-dependent phosphatases"/>
    <property type="match status" value="1"/>
</dbReference>
<proteinExistence type="predicted"/>
<dbReference type="InterPro" id="IPR038607">
    <property type="entry name" value="PhoD-like_sf"/>
</dbReference>
<dbReference type="InterPro" id="IPR006311">
    <property type="entry name" value="TAT_signal"/>
</dbReference>
<dbReference type="Pfam" id="PF09423">
    <property type="entry name" value="PhoD"/>
    <property type="match status" value="1"/>
</dbReference>
<dbReference type="EMBL" id="BMKL01000001">
    <property type="protein sequence ID" value="GGE02825.1"/>
    <property type="molecule type" value="Genomic_DNA"/>
</dbReference>
<dbReference type="InterPro" id="IPR029052">
    <property type="entry name" value="Metallo-depent_PP-like"/>
</dbReference>
<dbReference type="InterPro" id="IPR052900">
    <property type="entry name" value="Phospholipid_Metab_Enz"/>
</dbReference>
<reference evidence="5" key="1">
    <citation type="journal article" date="2019" name="Int. J. Syst. Evol. Microbiol.">
        <title>The Global Catalogue of Microorganisms (GCM) 10K type strain sequencing project: providing services to taxonomists for standard genome sequencing and annotation.</title>
        <authorList>
            <consortium name="The Broad Institute Genomics Platform"/>
            <consortium name="The Broad Institute Genome Sequencing Center for Infectious Disease"/>
            <person name="Wu L."/>
            <person name="Ma J."/>
        </authorList>
    </citation>
    <scope>NUCLEOTIDE SEQUENCE [LARGE SCALE GENOMIC DNA]</scope>
    <source>
        <strain evidence="5">CGMCC 1.15959</strain>
    </source>
</reference>
<gene>
    <name evidence="4" type="ORF">GCM10011515_23030</name>
</gene>
<evidence type="ECO:0000313" key="4">
    <source>
        <dbReference type="EMBL" id="GGE02825.1"/>
    </source>
</evidence>
<feature type="domain" description="Phospholipase D N-terminal" evidence="3">
    <location>
        <begin position="43"/>
        <end position="130"/>
    </location>
</feature>
<dbReference type="PANTHER" id="PTHR43606:SF2">
    <property type="entry name" value="ALKALINE PHOSPHATASE FAMILY PROTEIN (AFU_ORTHOLOGUE AFUA_5G03860)"/>
    <property type="match status" value="1"/>
</dbReference>
<protein>
    <submittedName>
        <fullName evidence="4">Alkaline phosphatase</fullName>
    </submittedName>
</protein>
<dbReference type="Gene3D" id="2.60.40.380">
    <property type="entry name" value="Purple acid phosphatase-like, N-terminal"/>
    <property type="match status" value="1"/>
</dbReference>
<evidence type="ECO:0000259" key="3">
    <source>
        <dbReference type="Pfam" id="PF16655"/>
    </source>
</evidence>
<organism evidence="4 5">
    <name type="scientific">Tsuneonella deserti</name>
    <dbReference type="NCBI Taxonomy" id="2035528"/>
    <lineage>
        <taxon>Bacteria</taxon>
        <taxon>Pseudomonadati</taxon>
        <taxon>Pseudomonadota</taxon>
        <taxon>Alphaproteobacteria</taxon>
        <taxon>Sphingomonadales</taxon>
        <taxon>Erythrobacteraceae</taxon>
        <taxon>Tsuneonella</taxon>
    </lineage>
</organism>
<dbReference type="RefSeq" id="WP_188645256.1">
    <property type="nucleotide sequence ID" value="NZ_BMKL01000001.1"/>
</dbReference>
<name>A0ABQ1SCQ5_9SPHN</name>
<comment type="caution">
    <text evidence="4">The sequence shown here is derived from an EMBL/GenBank/DDBJ whole genome shotgun (WGS) entry which is preliminary data.</text>
</comment>
<dbReference type="Pfam" id="PF16655">
    <property type="entry name" value="PhoD_N"/>
    <property type="match status" value="1"/>
</dbReference>
<dbReference type="CDD" id="cd07389">
    <property type="entry name" value="MPP_PhoD"/>
    <property type="match status" value="1"/>
</dbReference>
<dbReference type="PROSITE" id="PS51318">
    <property type="entry name" value="TAT"/>
    <property type="match status" value="1"/>
</dbReference>
<sequence length="545" mass="59376">MSSQPPGPPGIAIDRRGLLAGGIVGLGMAAAPLRAQTAQGFTHGVASGEPSARSVLLWTRYATGQDAKLRWEVSESADFARIASGGSAVASPRRDWCAKANAKGLKPGTWYHYRFIAPDGSISATGRTRTLPEGATEKFRMAVFSCANLGFGYFNSYAHAAEDDAFELAVHVGDYLYEYDHDTYPTEKQRVAGRTPQPLSEAVHLADYRMRYASYRSDPDLLRLHQLYAMIAVFDDHETANDTWKGGAENHTPATEGTWTARKKAAMQARSEWLPISDESYAQYDIGDLATLFRLETRLIARDRQFDLSGVVRGMAPDQAQAALKAFHDGAYMDPKRTMMGPAQERWLAGAMKSSVRSGRKWQVLVQQVVMGSLLLPPTVSLDLSPEVAKLAQEQMAGLLAATAAGIPFNMDSWDGYPAARKRLLDSARDADANLVVLSGDSHNAWAFELGGAGVEFGGTSVSSPGAESYLPFVKPTALARALVGANAPLKWCDTSRRGYMAVELTQEKAACEWRFADTVRRRDSKHSDTRRLASNHGARVFTEG</sequence>
<keyword evidence="5" id="KW-1185">Reference proteome</keyword>
<dbReference type="PANTHER" id="PTHR43606">
    <property type="entry name" value="PHOSPHATASE, PUTATIVE (AFU_ORTHOLOGUE AFUA_6G08710)-RELATED"/>
    <property type="match status" value="1"/>
</dbReference>
<evidence type="ECO:0000259" key="2">
    <source>
        <dbReference type="Pfam" id="PF09423"/>
    </source>
</evidence>
<accession>A0ABQ1SCQ5</accession>
<evidence type="ECO:0000313" key="5">
    <source>
        <dbReference type="Proteomes" id="UP000619041"/>
    </source>
</evidence>
<dbReference type="Gene3D" id="3.60.21.70">
    <property type="entry name" value="PhoD-like phosphatase"/>
    <property type="match status" value="1"/>
</dbReference>
<dbReference type="InterPro" id="IPR032093">
    <property type="entry name" value="PhoD_N"/>
</dbReference>
<dbReference type="InterPro" id="IPR018946">
    <property type="entry name" value="PhoD-like_MPP"/>
</dbReference>
<dbReference type="Proteomes" id="UP000619041">
    <property type="component" value="Unassembled WGS sequence"/>
</dbReference>